<dbReference type="InterPro" id="IPR052172">
    <property type="entry name" value="UxaA_altronate/galactarate_dh"/>
</dbReference>
<dbReference type="GO" id="GO:0019698">
    <property type="term" value="P:D-galacturonate catabolic process"/>
    <property type="evidence" value="ECO:0007669"/>
    <property type="project" value="TreeGrafter"/>
</dbReference>
<dbReference type="GO" id="GO:0016829">
    <property type="term" value="F:lyase activity"/>
    <property type="evidence" value="ECO:0007669"/>
    <property type="project" value="UniProtKB-KW"/>
</dbReference>
<dbReference type="InterPro" id="IPR044144">
    <property type="entry name" value="SAF_UxaA/GarD"/>
</dbReference>
<dbReference type="CDD" id="cd11613">
    <property type="entry name" value="SAF_AH_GD"/>
    <property type="match status" value="1"/>
</dbReference>
<protein>
    <submittedName>
        <fullName evidence="3">SAF domain-containing protein</fullName>
    </submittedName>
</protein>
<dbReference type="OrthoDB" id="9804574at2"/>
<name>A0A239PW09_9PROT</name>
<dbReference type="AlphaFoldDB" id="A0A239PW09"/>
<dbReference type="EMBL" id="FZQA01000004">
    <property type="protein sequence ID" value="SNT74213.1"/>
    <property type="molecule type" value="Genomic_DNA"/>
</dbReference>
<sequence length="112" mass="11803">MTEAKTRRAPEARADEPARLILLDAADNVLIAVRAVAPGDLLVIDGAALAAPENVPAGHKLARTDLRAGEKVLKYGAPIGAATRAVARGAHVHTHNLRSDYIATHSREEDAT</sequence>
<organism evidence="3 4">
    <name type="scientific">Amphiplicatus metriothermophilus</name>
    <dbReference type="NCBI Taxonomy" id="1519374"/>
    <lineage>
        <taxon>Bacteria</taxon>
        <taxon>Pseudomonadati</taxon>
        <taxon>Pseudomonadota</taxon>
        <taxon>Alphaproteobacteria</taxon>
        <taxon>Parvularculales</taxon>
        <taxon>Parvularculaceae</taxon>
        <taxon>Amphiplicatus</taxon>
    </lineage>
</organism>
<keyword evidence="1" id="KW-0456">Lyase</keyword>
<feature type="domain" description="SAF" evidence="2">
    <location>
        <begin position="27"/>
        <end position="98"/>
    </location>
</feature>
<evidence type="ECO:0000256" key="1">
    <source>
        <dbReference type="ARBA" id="ARBA00023239"/>
    </source>
</evidence>
<dbReference type="Gene3D" id="2.30.130.110">
    <property type="match status" value="1"/>
</dbReference>
<dbReference type="RefSeq" id="WP_089412583.1">
    <property type="nucleotide sequence ID" value="NZ_FZQA01000004.1"/>
</dbReference>
<dbReference type="PANTHER" id="PTHR30536:SF5">
    <property type="entry name" value="ALTRONATE DEHYDRATASE"/>
    <property type="match status" value="1"/>
</dbReference>
<gene>
    <name evidence="3" type="ORF">SAMN06297382_2123</name>
</gene>
<evidence type="ECO:0000259" key="2">
    <source>
        <dbReference type="SMART" id="SM00858"/>
    </source>
</evidence>
<dbReference type="PANTHER" id="PTHR30536">
    <property type="entry name" value="ALTRONATE/GALACTARATE DEHYDRATASE"/>
    <property type="match status" value="1"/>
</dbReference>
<evidence type="ECO:0000313" key="3">
    <source>
        <dbReference type="EMBL" id="SNT74213.1"/>
    </source>
</evidence>
<dbReference type="SMART" id="SM00858">
    <property type="entry name" value="SAF"/>
    <property type="match status" value="1"/>
</dbReference>
<reference evidence="3 4" key="1">
    <citation type="submission" date="2017-07" db="EMBL/GenBank/DDBJ databases">
        <authorList>
            <person name="Sun Z.S."/>
            <person name="Albrecht U."/>
            <person name="Echele G."/>
            <person name="Lee C.C."/>
        </authorList>
    </citation>
    <scope>NUCLEOTIDE SEQUENCE [LARGE SCALE GENOMIC DNA]</scope>
    <source>
        <strain evidence="3 4">CGMCC 1.12710</strain>
    </source>
</reference>
<keyword evidence="4" id="KW-1185">Reference proteome</keyword>
<evidence type="ECO:0000313" key="4">
    <source>
        <dbReference type="Proteomes" id="UP000198346"/>
    </source>
</evidence>
<dbReference type="Proteomes" id="UP000198346">
    <property type="component" value="Unassembled WGS sequence"/>
</dbReference>
<dbReference type="Pfam" id="PF08666">
    <property type="entry name" value="SAF"/>
    <property type="match status" value="1"/>
</dbReference>
<dbReference type="InterPro" id="IPR013974">
    <property type="entry name" value="SAF"/>
</dbReference>
<proteinExistence type="predicted"/>
<accession>A0A239PW09</accession>